<gene>
    <name evidence="2" type="ORF">E2562_024713</name>
</gene>
<dbReference type="InterPro" id="IPR036047">
    <property type="entry name" value="F-box-like_dom_sf"/>
</dbReference>
<dbReference type="InterPro" id="IPR056594">
    <property type="entry name" value="AT5G49610-like_b-prop"/>
</dbReference>
<dbReference type="EMBL" id="SPHZ02000007">
    <property type="protein sequence ID" value="KAF0908299.1"/>
    <property type="molecule type" value="Genomic_DNA"/>
</dbReference>
<protein>
    <recommendedName>
        <fullName evidence="1">F-box protein AT5G49610-like beta-propeller domain-containing protein</fullName>
    </recommendedName>
</protein>
<name>A0A6G1D7D7_9ORYZ</name>
<dbReference type="Pfam" id="PF23635">
    <property type="entry name" value="Beta-prop_AT5G49610-like"/>
    <property type="match status" value="1"/>
</dbReference>
<dbReference type="PANTHER" id="PTHR32133:SF366">
    <property type="entry name" value="OS07G0122900 PROTEIN"/>
    <property type="match status" value="1"/>
</dbReference>
<evidence type="ECO:0000259" key="1">
    <source>
        <dbReference type="Pfam" id="PF23635"/>
    </source>
</evidence>
<dbReference type="AlphaFoldDB" id="A0A6G1D7D7"/>
<organism evidence="2 3">
    <name type="scientific">Oryza meyeriana var. granulata</name>
    <dbReference type="NCBI Taxonomy" id="110450"/>
    <lineage>
        <taxon>Eukaryota</taxon>
        <taxon>Viridiplantae</taxon>
        <taxon>Streptophyta</taxon>
        <taxon>Embryophyta</taxon>
        <taxon>Tracheophyta</taxon>
        <taxon>Spermatophyta</taxon>
        <taxon>Magnoliopsida</taxon>
        <taxon>Liliopsida</taxon>
        <taxon>Poales</taxon>
        <taxon>Poaceae</taxon>
        <taxon>BOP clade</taxon>
        <taxon>Oryzoideae</taxon>
        <taxon>Oryzeae</taxon>
        <taxon>Oryzinae</taxon>
        <taxon>Oryza</taxon>
        <taxon>Oryza meyeriana</taxon>
    </lineage>
</organism>
<proteinExistence type="predicted"/>
<comment type="caution">
    <text evidence="2">The sequence shown here is derived from an EMBL/GenBank/DDBJ whole genome shotgun (WGS) entry which is preliminary data.</text>
</comment>
<dbReference type="Proteomes" id="UP000479710">
    <property type="component" value="Unassembled WGS sequence"/>
</dbReference>
<dbReference type="SUPFAM" id="SSF81383">
    <property type="entry name" value="F-box domain"/>
    <property type="match status" value="1"/>
</dbReference>
<accession>A0A6G1D7D7</accession>
<feature type="domain" description="F-box protein AT5G49610-like beta-propeller" evidence="1">
    <location>
        <begin position="108"/>
        <end position="378"/>
    </location>
</feature>
<evidence type="ECO:0000313" key="3">
    <source>
        <dbReference type="Proteomes" id="UP000479710"/>
    </source>
</evidence>
<dbReference type="PANTHER" id="PTHR32133">
    <property type="entry name" value="OS07G0120400 PROTEIN"/>
    <property type="match status" value="1"/>
</dbReference>
<sequence length="416" mass="45627">MNPIYSGRSADGVDDLMGDLVAEILLRIQPDEPACLVRASAVCKPWRSLLANPAFLRRYRDFHRAPPLLGFLHNVVGGSANRPENRFVPVTASPVSPPAIECPDWLALDCRHGRALLDAFPFSADFTVWHPMTGQRRGIPRPDLPYFKSYTAAVLCSAAGCDHLDCRRGGPFLLVVVGTDANEQDLWSWATVYSSDSDAWSPPTSAYLINLNLTPRFDIDRKPAALVGDALHFALAEGSGILKYNLGEYSLSLIHPPIVYKGGIVVMAMEGNVLGLAGMEGSILSLWSSDVSVDGVVRWEKRRVIKLESLIPSLDLADPVPFAIAEPAPIGFVEGADIVFMRTDAGVFMVELKSMCIRKVCEKGCFRAVFPYMSFYTPGVHLQHNRVHVGRKRSLELREGDVVAGRQSNSKSHNGL</sequence>
<evidence type="ECO:0000313" key="2">
    <source>
        <dbReference type="EMBL" id="KAF0908299.1"/>
    </source>
</evidence>
<reference evidence="2 3" key="1">
    <citation type="submission" date="2019-11" db="EMBL/GenBank/DDBJ databases">
        <title>Whole genome sequence of Oryza granulata.</title>
        <authorList>
            <person name="Li W."/>
        </authorList>
    </citation>
    <scope>NUCLEOTIDE SEQUENCE [LARGE SCALE GENOMIC DNA]</scope>
    <source>
        <strain evidence="3">cv. Menghai</strain>
        <tissue evidence="2">Leaf</tissue>
    </source>
</reference>
<keyword evidence="3" id="KW-1185">Reference proteome</keyword>
<dbReference type="OrthoDB" id="690324at2759"/>